<dbReference type="Proteomes" id="UP000041254">
    <property type="component" value="Unassembled WGS sequence"/>
</dbReference>
<sequence>MAAPASDVRVSVCGVEFRVRREALLRYPNSKLAQQVQALPDNAAQALSVEADPALFPYVVQFLTYGAPVLVDASITSRVRAHREFTHLGFELSKDDIHIDMPEDEALQSLADGCAVALVAKADPFKGKTVVEFEPILTEACAVKGPEVAKVRHLAYTSYFAGLVQLELQTLLPHYRAHAAFDGICQGPSGLLGLLKRSASTLQGKGANPPHPSTTGKMGLVTVTLLPREALFAEGFDGSPKRKRDAGAGLEAGSPTMSLSGIKRSRM</sequence>
<dbReference type="Gene3D" id="3.30.710.10">
    <property type="entry name" value="Potassium Channel Kv1.1, Chain A"/>
    <property type="match status" value="1"/>
</dbReference>
<dbReference type="EMBL" id="CDMY01000594">
    <property type="protein sequence ID" value="CEM25268.1"/>
    <property type="molecule type" value="Genomic_DNA"/>
</dbReference>
<dbReference type="InParanoid" id="A0A0G4G9S0"/>
<protein>
    <recommendedName>
        <fullName evidence="4">Potassium channel tetramerisation-type BTB domain-containing protein</fullName>
    </recommendedName>
</protein>
<organism evidence="2 3">
    <name type="scientific">Vitrella brassicaformis (strain CCMP3155)</name>
    <dbReference type="NCBI Taxonomy" id="1169540"/>
    <lineage>
        <taxon>Eukaryota</taxon>
        <taxon>Sar</taxon>
        <taxon>Alveolata</taxon>
        <taxon>Colpodellida</taxon>
        <taxon>Vitrellaceae</taxon>
        <taxon>Vitrella</taxon>
    </lineage>
</organism>
<dbReference type="AlphaFoldDB" id="A0A0G4G9S0"/>
<reference evidence="2 3" key="1">
    <citation type="submission" date="2014-11" db="EMBL/GenBank/DDBJ databases">
        <authorList>
            <person name="Zhu J."/>
            <person name="Qi W."/>
            <person name="Song R."/>
        </authorList>
    </citation>
    <scope>NUCLEOTIDE SEQUENCE [LARGE SCALE GENOMIC DNA]</scope>
</reference>
<name>A0A0G4G9S0_VITBC</name>
<keyword evidence="3" id="KW-1185">Reference proteome</keyword>
<gene>
    <name evidence="2" type="ORF">Vbra_22974</name>
</gene>
<proteinExistence type="predicted"/>
<dbReference type="SUPFAM" id="SSF54695">
    <property type="entry name" value="POZ domain"/>
    <property type="match status" value="1"/>
</dbReference>
<dbReference type="InterPro" id="IPR011333">
    <property type="entry name" value="SKP1/BTB/POZ_sf"/>
</dbReference>
<accession>A0A0G4G9S0</accession>
<evidence type="ECO:0000256" key="1">
    <source>
        <dbReference type="SAM" id="MobiDB-lite"/>
    </source>
</evidence>
<evidence type="ECO:0008006" key="4">
    <source>
        <dbReference type="Google" id="ProtNLM"/>
    </source>
</evidence>
<dbReference type="PhylomeDB" id="A0A0G4G9S0"/>
<feature type="region of interest" description="Disordered" evidence="1">
    <location>
        <begin position="236"/>
        <end position="267"/>
    </location>
</feature>
<evidence type="ECO:0000313" key="2">
    <source>
        <dbReference type="EMBL" id="CEM25268.1"/>
    </source>
</evidence>
<dbReference type="VEuPathDB" id="CryptoDB:Vbra_22974"/>
<evidence type="ECO:0000313" key="3">
    <source>
        <dbReference type="Proteomes" id="UP000041254"/>
    </source>
</evidence>